<dbReference type="PANTHER" id="PTHR47572">
    <property type="entry name" value="LIPOPROTEIN-RELATED"/>
    <property type="match status" value="1"/>
</dbReference>
<dbReference type="AlphaFoldDB" id="Q13Q06"/>
<name>Q13Q06_PARXL</name>
<dbReference type="EMBL" id="CP000271">
    <property type="protein sequence ID" value="ABE33833.1"/>
    <property type="molecule type" value="Genomic_DNA"/>
</dbReference>
<keyword evidence="2" id="KW-0378">Hydrolase</keyword>
<protein>
    <submittedName>
        <fullName evidence="2">Gluconolactonase</fullName>
        <ecNumber evidence="2">3.1.1.17</ecNumber>
    </submittedName>
</protein>
<dbReference type="Gene3D" id="2.120.10.30">
    <property type="entry name" value="TolB, C-terminal domain"/>
    <property type="match status" value="1"/>
</dbReference>
<dbReference type="PANTHER" id="PTHR47572:SF5">
    <property type="entry name" value="BLR2277 PROTEIN"/>
    <property type="match status" value="1"/>
</dbReference>
<sequence length="323" mass="35264">MSNCMERRRLVCENSSTHCSRAAMFNVPRIKTEVFASLPAAFRVTDHAEVRFGVVRDSFLEGPAFDREGNLYCVDIPYGRIFRITRSGQFELVCQYDGRPNGIAIHRDGRIFIADQLRGIVVLDPLRGTVEDLVRTGGFEPFRGPNDLIFNRAGELFFTDQGQTGLDRPFGCLYRLNVDGRLDRLLDNIPSPNGLALSPDERTLYLAVTRANAVWRVPLDPFGNGSVARVGHYLQLSGGTGPDGLASASDGSLAVAHIGLGAVWLFDRIGEPVARVCSCAGLQTSNVAFDPADSGVVYMTESESGQILRAAVPLQGARPYSHD</sequence>
<dbReference type="GO" id="GO:0004341">
    <property type="term" value="F:gluconolactonase activity"/>
    <property type="evidence" value="ECO:0007669"/>
    <property type="project" value="UniProtKB-EC"/>
</dbReference>
<evidence type="ECO:0000259" key="1">
    <source>
        <dbReference type="Pfam" id="PF08450"/>
    </source>
</evidence>
<dbReference type="InterPro" id="IPR013658">
    <property type="entry name" value="SGL"/>
</dbReference>
<accession>Q13Q06</accession>
<gene>
    <name evidence="2" type="ORF">Bxe_B2153</name>
</gene>
<organism evidence="2 3">
    <name type="scientific">Paraburkholderia xenovorans (strain LB400)</name>
    <dbReference type="NCBI Taxonomy" id="266265"/>
    <lineage>
        <taxon>Bacteria</taxon>
        <taxon>Pseudomonadati</taxon>
        <taxon>Pseudomonadota</taxon>
        <taxon>Betaproteobacteria</taxon>
        <taxon>Burkholderiales</taxon>
        <taxon>Burkholderiaceae</taxon>
        <taxon>Paraburkholderia</taxon>
    </lineage>
</organism>
<dbReference type="SUPFAM" id="SSF63829">
    <property type="entry name" value="Calcium-dependent phosphotriesterase"/>
    <property type="match status" value="1"/>
</dbReference>
<evidence type="ECO:0000313" key="3">
    <source>
        <dbReference type="Proteomes" id="UP000001817"/>
    </source>
</evidence>
<dbReference type="Proteomes" id="UP000001817">
    <property type="component" value="Chromosome 2"/>
</dbReference>
<reference evidence="2 3" key="1">
    <citation type="journal article" date="2006" name="Proc. Natl. Acad. Sci. U.S.A.">
        <title>Burkholderia xenovorans LB400 harbors a multi-replicon, 9.73-Mbp genome shaped for versatility.</title>
        <authorList>
            <person name="Chain P.S."/>
            <person name="Denef V.J."/>
            <person name="Konstantinidis K.T."/>
            <person name="Vergez L.M."/>
            <person name="Agullo L."/>
            <person name="Reyes V.L."/>
            <person name="Hauser L."/>
            <person name="Cordova M."/>
            <person name="Gomez L."/>
            <person name="Gonzalez M."/>
            <person name="Land M."/>
            <person name="Lao V."/>
            <person name="Larimer F."/>
            <person name="LiPuma J.J."/>
            <person name="Mahenthiralingam E."/>
            <person name="Malfatti S.A."/>
            <person name="Marx C.J."/>
            <person name="Parnell J.J."/>
            <person name="Ramette A."/>
            <person name="Richardson P."/>
            <person name="Seeger M."/>
            <person name="Smith D."/>
            <person name="Spilker T."/>
            <person name="Sul W.J."/>
            <person name="Tsoi T.V."/>
            <person name="Ulrich L.E."/>
            <person name="Zhulin I.B."/>
            <person name="Tiedje J.M."/>
        </authorList>
    </citation>
    <scope>NUCLEOTIDE SEQUENCE [LARGE SCALE GENOMIC DNA]</scope>
    <source>
        <strain evidence="2 3">LB400</strain>
    </source>
</reference>
<proteinExistence type="predicted"/>
<dbReference type="eggNOG" id="COG3386">
    <property type="taxonomic scope" value="Bacteria"/>
</dbReference>
<dbReference type="Pfam" id="PF08450">
    <property type="entry name" value="SGL"/>
    <property type="match status" value="1"/>
</dbReference>
<dbReference type="InterPro" id="IPR011042">
    <property type="entry name" value="6-blade_b-propeller_TolB-like"/>
</dbReference>
<dbReference type="EC" id="3.1.1.17" evidence="2"/>
<feature type="domain" description="SMP-30/Gluconolactonase/LRE-like region" evidence="1">
    <location>
        <begin position="61"/>
        <end position="301"/>
    </location>
</feature>
<dbReference type="KEGG" id="bxe:Bxe_B2153"/>
<keyword evidence="3" id="KW-1185">Reference proteome</keyword>
<dbReference type="STRING" id="266265.Bxe_B2153"/>
<dbReference type="InterPro" id="IPR051262">
    <property type="entry name" value="SMP-30/CGR1_Lactonase"/>
</dbReference>
<evidence type="ECO:0000313" key="2">
    <source>
        <dbReference type="EMBL" id="ABE33833.1"/>
    </source>
</evidence>